<feature type="region of interest" description="Disordered" evidence="1">
    <location>
        <begin position="1"/>
        <end position="22"/>
    </location>
</feature>
<keyword evidence="2" id="KW-0472">Membrane</keyword>
<dbReference type="EMBL" id="CAJFDH010000002">
    <property type="protein sequence ID" value="CAD5210796.1"/>
    <property type="molecule type" value="Genomic_DNA"/>
</dbReference>
<dbReference type="GO" id="GO:0005886">
    <property type="term" value="C:plasma membrane"/>
    <property type="evidence" value="ECO:0007669"/>
    <property type="project" value="TreeGrafter"/>
</dbReference>
<sequence>MDKPRKPDDSSLSSGSDTSVISADNPSAAPVLRFMHTFYGKFGALVARHAVATIVITTLLTVIFGVITATTKKESDLLAYAPTNARSRVEYNTYQEFFDNHGQGITIFVLVTPKDNQTMIRNDHLNQTVQVLDTIYNKFKMPSEDGTKLQTFPEFCRGFCQINEPVRQFY</sequence>
<evidence type="ECO:0000313" key="3">
    <source>
        <dbReference type="EMBL" id="CAD5210796.1"/>
    </source>
</evidence>
<feature type="transmembrane region" description="Helical" evidence="2">
    <location>
        <begin position="45"/>
        <end position="67"/>
    </location>
</feature>
<evidence type="ECO:0000256" key="2">
    <source>
        <dbReference type="SAM" id="Phobius"/>
    </source>
</evidence>
<dbReference type="PANTHER" id="PTHR10796:SF122">
    <property type="entry name" value="SSD DOMAIN-CONTAINING PROTEIN"/>
    <property type="match status" value="1"/>
</dbReference>
<reference evidence="3" key="1">
    <citation type="submission" date="2020-09" db="EMBL/GenBank/DDBJ databases">
        <authorList>
            <person name="Kikuchi T."/>
        </authorList>
    </citation>
    <scope>NUCLEOTIDE SEQUENCE</scope>
    <source>
        <strain evidence="3">SH1</strain>
    </source>
</reference>
<evidence type="ECO:0000256" key="1">
    <source>
        <dbReference type="SAM" id="MobiDB-lite"/>
    </source>
</evidence>
<accession>A0A811K4A9</accession>
<gene>
    <name evidence="3" type="ORF">BOKJ2_LOCUS3373</name>
</gene>
<dbReference type="PANTHER" id="PTHR10796">
    <property type="entry name" value="PATCHED-RELATED"/>
    <property type="match status" value="1"/>
</dbReference>
<evidence type="ECO:0008006" key="5">
    <source>
        <dbReference type="Google" id="ProtNLM"/>
    </source>
</evidence>
<proteinExistence type="predicted"/>
<keyword evidence="4" id="KW-1185">Reference proteome</keyword>
<dbReference type="Proteomes" id="UP000783686">
    <property type="component" value="Unassembled WGS sequence"/>
</dbReference>
<dbReference type="GO" id="GO:0030659">
    <property type="term" value="C:cytoplasmic vesicle membrane"/>
    <property type="evidence" value="ECO:0007669"/>
    <property type="project" value="TreeGrafter"/>
</dbReference>
<evidence type="ECO:0000313" key="4">
    <source>
        <dbReference type="Proteomes" id="UP000614601"/>
    </source>
</evidence>
<keyword evidence="2" id="KW-1133">Transmembrane helix</keyword>
<dbReference type="OrthoDB" id="6510177at2759"/>
<dbReference type="AlphaFoldDB" id="A0A811K4A9"/>
<dbReference type="Proteomes" id="UP000614601">
    <property type="component" value="Unassembled WGS sequence"/>
</dbReference>
<name>A0A811K4A9_9BILA</name>
<feature type="compositionally biased region" description="Low complexity" evidence="1">
    <location>
        <begin position="10"/>
        <end position="22"/>
    </location>
</feature>
<dbReference type="EMBL" id="CAJFCW020000002">
    <property type="protein sequence ID" value="CAG9092104.1"/>
    <property type="molecule type" value="Genomic_DNA"/>
</dbReference>
<keyword evidence="2" id="KW-0812">Transmembrane</keyword>
<protein>
    <recommendedName>
        <fullName evidence="5">SSD domain-containing protein</fullName>
    </recommendedName>
</protein>
<organism evidence="3 4">
    <name type="scientific">Bursaphelenchus okinawaensis</name>
    <dbReference type="NCBI Taxonomy" id="465554"/>
    <lineage>
        <taxon>Eukaryota</taxon>
        <taxon>Metazoa</taxon>
        <taxon>Ecdysozoa</taxon>
        <taxon>Nematoda</taxon>
        <taxon>Chromadorea</taxon>
        <taxon>Rhabditida</taxon>
        <taxon>Tylenchina</taxon>
        <taxon>Tylenchomorpha</taxon>
        <taxon>Aphelenchoidea</taxon>
        <taxon>Aphelenchoididae</taxon>
        <taxon>Bursaphelenchus</taxon>
    </lineage>
</organism>
<dbReference type="GO" id="GO:0006897">
    <property type="term" value="P:endocytosis"/>
    <property type="evidence" value="ECO:0007669"/>
    <property type="project" value="TreeGrafter"/>
</dbReference>
<dbReference type="GO" id="GO:0018996">
    <property type="term" value="P:molting cycle, collagen and cuticulin-based cuticle"/>
    <property type="evidence" value="ECO:0007669"/>
    <property type="project" value="TreeGrafter"/>
</dbReference>
<dbReference type="InterPro" id="IPR051697">
    <property type="entry name" value="Patched_domain-protein"/>
</dbReference>
<comment type="caution">
    <text evidence="3">The sequence shown here is derived from an EMBL/GenBank/DDBJ whole genome shotgun (WGS) entry which is preliminary data.</text>
</comment>